<organism evidence="1 2">
    <name type="scientific">Pseudomonas fluorescens</name>
    <dbReference type="NCBI Taxonomy" id="294"/>
    <lineage>
        <taxon>Bacteria</taxon>
        <taxon>Pseudomonadati</taxon>
        <taxon>Pseudomonadota</taxon>
        <taxon>Gammaproteobacteria</taxon>
        <taxon>Pseudomonadales</taxon>
        <taxon>Pseudomonadaceae</taxon>
        <taxon>Pseudomonas</taxon>
    </lineage>
</organism>
<evidence type="ECO:0000313" key="1">
    <source>
        <dbReference type="EMBL" id="VVN83701.1"/>
    </source>
</evidence>
<dbReference type="EMBL" id="CABVHP010000003">
    <property type="protein sequence ID" value="VVN83701.1"/>
    <property type="molecule type" value="Genomic_DNA"/>
</dbReference>
<dbReference type="AlphaFoldDB" id="A0A5E7BC79"/>
<evidence type="ECO:0000313" key="2">
    <source>
        <dbReference type="Proteomes" id="UP000326557"/>
    </source>
</evidence>
<dbReference type="RefSeq" id="WP_150637278.1">
    <property type="nucleotide sequence ID" value="NZ_CABVHP010000003.1"/>
</dbReference>
<evidence type="ECO:0008006" key="3">
    <source>
        <dbReference type="Google" id="ProtNLM"/>
    </source>
</evidence>
<dbReference type="Gene3D" id="3.90.1720.10">
    <property type="entry name" value="endopeptidase domain like (from Nostoc punctiforme)"/>
    <property type="match status" value="1"/>
</dbReference>
<accession>A0A5E7BC79</accession>
<sequence length="131" mass="14903">MEWVNHYLRSTYVDGARGPSQYDCWGLVREARHLHCGKALLPSFGAVRNTRPRLFTEAYLHEASAMVACDPEHGAIAAVMHGRICVHVALVVEVEGYLRILEINQVRGARFTPLANWQRDHLTVTFHRDPQ</sequence>
<proteinExistence type="predicted"/>
<protein>
    <recommendedName>
        <fullName evidence="3">NlpC/P60 domain-containing protein</fullName>
    </recommendedName>
</protein>
<reference evidence="1 2" key="1">
    <citation type="submission" date="2019-09" db="EMBL/GenBank/DDBJ databases">
        <authorList>
            <person name="Chandra G."/>
            <person name="Truman W A."/>
        </authorList>
    </citation>
    <scope>NUCLEOTIDE SEQUENCE [LARGE SCALE GENOMIC DNA]</scope>
    <source>
        <strain evidence="1">PS704</strain>
    </source>
</reference>
<gene>
    <name evidence="1" type="ORF">PS704_01300</name>
</gene>
<dbReference type="OrthoDB" id="9182016at2"/>
<name>A0A5E7BC79_PSEFL</name>
<dbReference type="Proteomes" id="UP000326557">
    <property type="component" value="Unassembled WGS sequence"/>
</dbReference>